<dbReference type="GO" id="GO:0016740">
    <property type="term" value="F:transferase activity"/>
    <property type="evidence" value="ECO:0007669"/>
    <property type="project" value="UniProtKB-KW"/>
</dbReference>
<organism evidence="2 3">
    <name type="scientific">Pedobacter chinensis</name>
    <dbReference type="NCBI Taxonomy" id="2282421"/>
    <lineage>
        <taxon>Bacteria</taxon>
        <taxon>Pseudomonadati</taxon>
        <taxon>Bacteroidota</taxon>
        <taxon>Sphingobacteriia</taxon>
        <taxon>Sphingobacteriales</taxon>
        <taxon>Sphingobacteriaceae</taxon>
        <taxon>Pedobacter</taxon>
    </lineage>
</organism>
<keyword evidence="2" id="KW-0808">Transferase</keyword>
<dbReference type="RefSeq" id="WP_115404926.1">
    <property type="nucleotide sequence ID" value="NZ_QPKV01000015.1"/>
</dbReference>
<dbReference type="Pfam" id="PF04230">
    <property type="entry name" value="PS_pyruv_trans"/>
    <property type="match status" value="1"/>
</dbReference>
<proteinExistence type="predicted"/>
<reference evidence="2 3" key="1">
    <citation type="submission" date="2018-07" db="EMBL/GenBank/DDBJ databases">
        <title>Pedobacter sp. nov., isolated from soil.</title>
        <authorList>
            <person name="Zhou L.Y."/>
            <person name="Du Z.J."/>
        </authorList>
    </citation>
    <scope>NUCLEOTIDE SEQUENCE [LARGE SCALE GENOMIC DNA]</scope>
    <source>
        <strain evidence="2 3">JDX94</strain>
    </source>
</reference>
<feature type="domain" description="Polysaccharide pyruvyl transferase" evidence="1">
    <location>
        <begin position="85"/>
        <end position="226"/>
    </location>
</feature>
<dbReference type="Proteomes" id="UP000253961">
    <property type="component" value="Unassembled WGS sequence"/>
</dbReference>
<protein>
    <submittedName>
        <fullName evidence="2">Polysaccharide pyruvyl transferase family protein</fullName>
    </submittedName>
</protein>
<keyword evidence="3" id="KW-1185">Reference proteome</keyword>
<dbReference type="EMBL" id="QPKV01000015">
    <property type="protein sequence ID" value="RDC54267.1"/>
    <property type="molecule type" value="Genomic_DNA"/>
</dbReference>
<evidence type="ECO:0000313" key="2">
    <source>
        <dbReference type="EMBL" id="RDC54267.1"/>
    </source>
</evidence>
<name>A0A369PTG7_9SPHI</name>
<dbReference type="OrthoDB" id="9803627at2"/>
<evidence type="ECO:0000259" key="1">
    <source>
        <dbReference type="Pfam" id="PF04230"/>
    </source>
</evidence>
<sequence>MNIRSFLNSIPAYKWASGLNQRRKWLKYNWGDKNRPIKDGEVTVYYYKRFNKIDNVGDLLSPIVVDMVKEHLNLVNQKHITKRMFAIGSVITAAKSDMVVWGSGVHYENSIIPKVNLDIRAVRGPLSREKLIQSGFKCPEYFGDPALLLPLFYKPNTEKQYEYTIIPHFFKDAEISAEFKENQISTLTSDWRGFIDRLASSKYVISGSLHGIIIAEAYGVPAILIDLLDGDMFKYKDYYYSTGRKDIIVAKSVEEALKERKSMPPIGNLEKLQSDLIQSFPKDLWQ</sequence>
<dbReference type="InterPro" id="IPR007345">
    <property type="entry name" value="Polysacch_pyruvyl_Trfase"/>
</dbReference>
<dbReference type="AlphaFoldDB" id="A0A369PTG7"/>
<comment type="caution">
    <text evidence="2">The sequence shown here is derived from an EMBL/GenBank/DDBJ whole genome shotgun (WGS) entry which is preliminary data.</text>
</comment>
<evidence type="ECO:0000313" key="3">
    <source>
        <dbReference type="Proteomes" id="UP000253961"/>
    </source>
</evidence>
<accession>A0A369PTG7</accession>
<gene>
    <name evidence="2" type="ORF">DU508_22535</name>
</gene>